<comment type="caution">
    <text evidence="1">The sequence shown here is derived from an EMBL/GenBank/DDBJ whole genome shotgun (WGS) entry which is preliminary data.</text>
</comment>
<proteinExistence type="predicted"/>
<keyword evidence="2" id="KW-1185">Reference proteome</keyword>
<accession>A0AAN9XDM7</accession>
<dbReference type="Proteomes" id="UP001386955">
    <property type="component" value="Unassembled WGS sequence"/>
</dbReference>
<gene>
    <name evidence="1" type="ORF">VNO78_23535</name>
</gene>
<organism evidence="1 2">
    <name type="scientific">Psophocarpus tetragonolobus</name>
    <name type="common">Winged bean</name>
    <name type="synonym">Dolichos tetragonolobus</name>
    <dbReference type="NCBI Taxonomy" id="3891"/>
    <lineage>
        <taxon>Eukaryota</taxon>
        <taxon>Viridiplantae</taxon>
        <taxon>Streptophyta</taxon>
        <taxon>Embryophyta</taxon>
        <taxon>Tracheophyta</taxon>
        <taxon>Spermatophyta</taxon>
        <taxon>Magnoliopsida</taxon>
        <taxon>eudicotyledons</taxon>
        <taxon>Gunneridae</taxon>
        <taxon>Pentapetalae</taxon>
        <taxon>rosids</taxon>
        <taxon>fabids</taxon>
        <taxon>Fabales</taxon>
        <taxon>Fabaceae</taxon>
        <taxon>Papilionoideae</taxon>
        <taxon>50 kb inversion clade</taxon>
        <taxon>NPAAA clade</taxon>
        <taxon>indigoferoid/millettioid clade</taxon>
        <taxon>Phaseoleae</taxon>
        <taxon>Psophocarpus</taxon>
    </lineage>
</organism>
<evidence type="ECO:0000313" key="1">
    <source>
        <dbReference type="EMBL" id="KAK7388708.1"/>
    </source>
</evidence>
<evidence type="ECO:0000313" key="2">
    <source>
        <dbReference type="Proteomes" id="UP001386955"/>
    </source>
</evidence>
<protein>
    <submittedName>
        <fullName evidence="1">Uncharacterized protein</fullName>
    </submittedName>
</protein>
<dbReference type="AlphaFoldDB" id="A0AAN9XDM7"/>
<name>A0AAN9XDM7_PSOTE</name>
<dbReference type="EMBL" id="JAYMYS010000006">
    <property type="protein sequence ID" value="KAK7388708.1"/>
    <property type="molecule type" value="Genomic_DNA"/>
</dbReference>
<reference evidence="1 2" key="1">
    <citation type="submission" date="2024-01" db="EMBL/GenBank/DDBJ databases">
        <title>The genomes of 5 underutilized Papilionoideae crops provide insights into root nodulation and disease resistanc.</title>
        <authorList>
            <person name="Jiang F."/>
        </authorList>
    </citation>
    <scope>NUCLEOTIDE SEQUENCE [LARGE SCALE GENOMIC DNA]</scope>
    <source>
        <strain evidence="1">DUOXIRENSHENG_FW03</strain>
        <tissue evidence="1">Leaves</tissue>
    </source>
</reference>
<sequence>MISWRHFCVQLCMFQRLSHTEMSIDCVPPTTQGPQPCLVPEVEKDISPHQYLLLQKGKVFLKDAHGLALAVLLAKGQGVVVRSSVSKKISIQNNSYLPTRVVKCSSFLQILQWATTKVVPLRFLAIFDVEFFIFRMGLLVHAL</sequence>